<feature type="region of interest" description="Disordered" evidence="1">
    <location>
        <begin position="188"/>
        <end position="209"/>
    </location>
</feature>
<accession>A0A4P7MVV9</accession>
<gene>
    <name evidence="2" type="ORF">PoMZ_09050</name>
</gene>
<reference evidence="2 3" key="1">
    <citation type="journal article" date="2019" name="Mol. Biol. Evol.">
        <title>Blast fungal genomes show frequent chromosomal changes, gene gains and losses, and effector gene turnover.</title>
        <authorList>
            <person name="Gomez Luciano L.B."/>
            <person name="Jason Tsai I."/>
            <person name="Chuma I."/>
            <person name="Tosa Y."/>
            <person name="Chen Y.H."/>
            <person name="Li J.Y."/>
            <person name="Li M.Y."/>
            <person name="Jade Lu M.Y."/>
            <person name="Nakayashiki H."/>
            <person name="Li W.H."/>
        </authorList>
    </citation>
    <scope>NUCLEOTIDE SEQUENCE [LARGE SCALE GENOMIC DNA]</scope>
    <source>
        <strain evidence="2">MZ5-1-6</strain>
    </source>
</reference>
<dbReference type="AlphaFoldDB" id="A0A4P7MVV9"/>
<name>A0A4P7MVV9_PYROR</name>
<feature type="region of interest" description="Disordered" evidence="1">
    <location>
        <begin position="239"/>
        <end position="259"/>
    </location>
</feature>
<feature type="compositionally biased region" description="Polar residues" evidence="1">
    <location>
        <begin position="188"/>
        <end position="197"/>
    </location>
</feature>
<organism evidence="2 3">
    <name type="scientific">Pyricularia oryzae</name>
    <name type="common">Rice blast fungus</name>
    <name type="synonym">Magnaporthe oryzae</name>
    <dbReference type="NCBI Taxonomy" id="318829"/>
    <lineage>
        <taxon>Eukaryota</taxon>
        <taxon>Fungi</taxon>
        <taxon>Dikarya</taxon>
        <taxon>Ascomycota</taxon>
        <taxon>Pezizomycotina</taxon>
        <taxon>Sordariomycetes</taxon>
        <taxon>Sordariomycetidae</taxon>
        <taxon>Magnaporthales</taxon>
        <taxon>Pyriculariaceae</taxon>
        <taxon>Pyricularia</taxon>
    </lineage>
</organism>
<dbReference type="EMBL" id="CP034204">
    <property type="protein sequence ID" value="QBZ53372.1"/>
    <property type="molecule type" value="Genomic_DNA"/>
</dbReference>
<feature type="region of interest" description="Disordered" evidence="1">
    <location>
        <begin position="1"/>
        <end position="22"/>
    </location>
</feature>
<evidence type="ECO:0000256" key="1">
    <source>
        <dbReference type="SAM" id="MobiDB-lite"/>
    </source>
</evidence>
<proteinExistence type="predicted"/>
<evidence type="ECO:0000313" key="2">
    <source>
        <dbReference type="EMBL" id="QBZ53372.1"/>
    </source>
</evidence>
<evidence type="ECO:0000313" key="3">
    <source>
        <dbReference type="Proteomes" id="UP000294847"/>
    </source>
</evidence>
<dbReference type="Proteomes" id="UP000294847">
    <property type="component" value="Chromosome 1"/>
</dbReference>
<protein>
    <submittedName>
        <fullName evidence="2">Uncharacterized protein</fullName>
    </submittedName>
</protein>
<sequence>MDIATVPDHAVHPKGSQTPDFTQQKEDFPAKIIAAHDAVISQARIDAGLSDRELVTIHKLYQIQLYINWQTTQLGPRCLRPDEWLTYACDFFQPVFALIHAPSAEFSAQLGSLRVDIYRSQRFPHVWTKIVGEDFTIDKDAARHLSETVAAVVSEAAMLFPDMKIYQRSYLLDPAPGGRERVAGYLSRNPNTQTLSGESDDAAATTNRQEKPASIEYWLSRICGSPKPHPAEQVHLYGDSSVASPDSPVADPESGWSKTGLGESCTDPLAIAFDPEHKNTTIRDSILEQDGIEYFTSASAFCARLRLLECSEALTISDPEFGDVFQGMLRGSALWWFINELGDEERDALRTTSIVELCRAMMWRFPTLSESQARRFFEDREGYLGALTAEGCSNCVDLLRIYIKQLCRLAQIAEVADLPETYVDIWERLEPRLQQFFDRPSPSTKDHDSFVALVDKGLAKALRGERALLDEENQVGKIGKSVRLGRKGSALSQGVPAGAEGKEDEKESVESYCMCTSCCEKLARQGCNDISVSVEQNVGFRMRTWPFLGRPLVD</sequence>